<dbReference type="Gene3D" id="2.40.50.120">
    <property type="match status" value="1"/>
</dbReference>
<dbReference type="Pfam" id="PF00965">
    <property type="entry name" value="TIMP"/>
    <property type="match status" value="1"/>
</dbReference>
<dbReference type="InterPro" id="IPR008993">
    <property type="entry name" value="TIMP-like_OB-fold"/>
</dbReference>
<dbReference type="InterPro" id="IPR001820">
    <property type="entry name" value="TIMP"/>
</dbReference>
<keyword evidence="3" id="KW-0472">Membrane</keyword>
<feature type="transmembrane region" description="Helical" evidence="3">
    <location>
        <begin position="162"/>
        <end position="181"/>
    </location>
</feature>
<dbReference type="GO" id="GO:0008191">
    <property type="term" value="F:metalloendopeptidase inhibitor activity"/>
    <property type="evidence" value="ECO:0007669"/>
    <property type="project" value="InterPro"/>
</dbReference>
<dbReference type="GeneID" id="301194729"/>
<reference evidence="4 5" key="1">
    <citation type="submission" date="2016-01" db="EMBL/GenBank/DDBJ databases">
        <title>Draft Genome Sequences of Seven Thermophilic Sporeformers Isolated from Foods.</title>
        <authorList>
            <person name="Berendsen E.M."/>
            <person name="Wells-Bennik M.H."/>
            <person name="Krawcyk A.O."/>
            <person name="De Jong A."/>
            <person name="Holsappel S."/>
            <person name="Eijlander R.T."/>
            <person name="Kuipers O.P."/>
        </authorList>
    </citation>
    <scope>NUCLEOTIDE SEQUENCE [LARGE SCALE GENOMIC DNA]</scope>
    <source>
        <strain evidence="4 5">B4119</strain>
    </source>
</reference>
<organism evidence="4 5">
    <name type="scientific">Saccharococcus caldoxylosilyticus</name>
    <dbReference type="NCBI Taxonomy" id="81408"/>
    <lineage>
        <taxon>Bacteria</taxon>
        <taxon>Bacillati</taxon>
        <taxon>Bacillota</taxon>
        <taxon>Bacilli</taxon>
        <taxon>Bacillales</taxon>
        <taxon>Anoxybacillaceae</taxon>
        <taxon>Saccharococcus</taxon>
    </lineage>
</organism>
<name>A0A150LWG7_9BACL</name>
<evidence type="ECO:0008006" key="6">
    <source>
        <dbReference type="Google" id="ProtNLM"/>
    </source>
</evidence>
<dbReference type="AlphaFoldDB" id="A0A150LWG7"/>
<keyword evidence="3" id="KW-1133">Transmembrane helix</keyword>
<evidence type="ECO:0000256" key="3">
    <source>
        <dbReference type="SAM" id="Phobius"/>
    </source>
</evidence>
<evidence type="ECO:0000313" key="4">
    <source>
        <dbReference type="EMBL" id="KYD16456.1"/>
    </source>
</evidence>
<dbReference type="eggNOG" id="ENOG50333K5">
    <property type="taxonomic scope" value="Bacteria"/>
</dbReference>
<evidence type="ECO:0000256" key="1">
    <source>
        <dbReference type="ARBA" id="ARBA00004613"/>
    </source>
</evidence>
<dbReference type="EMBL" id="LQYS01000032">
    <property type="protein sequence ID" value="KYD16456.1"/>
    <property type="molecule type" value="Genomic_DNA"/>
</dbReference>
<dbReference type="PATRIC" id="fig|81408.3.peg.2981"/>
<dbReference type="STRING" id="81408.B4119_1870"/>
<keyword evidence="3" id="KW-0812">Transmembrane</keyword>
<sequence length="187" mass="21090">MKRCWWWLLGIAVLFCLYGGARTYACSCVPPRSPSEEFTKSDAVFSGKVVRIYETTRKEPEIGERVSQHAVIFSVDRTWKGVNETHVVVYTGFSEAACGYPFEAGKEYLVYAYDDTDWVTGICSLTKPLSLAKLDIEAFGKGTPPTQHVAAEELKEDRLNPFLPYMIVICVIGFVVILYVVQTRLQK</sequence>
<comment type="caution">
    <text evidence="4">The sequence shown here is derived from an EMBL/GenBank/DDBJ whole genome shotgun (WGS) entry which is preliminary data.</text>
</comment>
<protein>
    <recommendedName>
        <fullName evidence="6">Tissue inhibitor of metalloproteinase</fullName>
    </recommendedName>
</protein>
<comment type="subcellular location">
    <subcellularLocation>
        <location evidence="1">Secreted</location>
    </subcellularLocation>
</comment>
<dbReference type="RefSeq" id="WP_061579224.1">
    <property type="nucleotide sequence ID" value="NZ_AP025623.1"/>
</dbReference>
<evidence type="ECO:0000256" key="2">
    <source>
        <dbReference type="ARBA" id="ARBA00022525"/>
    </source>
</evidence>
<dbReference type="GO" id="GO:0005576">
    <property type="term" value="C:extracellular region"/>
    <property type="evidence" value="ECO:0007669"/>
    <property type="project" value="UniProtKB-SubCell"/>
</dbReference>
<dbReference type="SUPFAM" id="SSF50242">
    <property type="entry name" value="TIMP-like"/>
    <property type="match status" value="1"/>
</dbReference>
<gene>
    <name evidence="4" type="ORF">B4119_1870</name>
</gene>
<accession>A0A150LWG7</accession>
<proteinExistence type="predicted"/>
<evidence type="ECO:0000313" key="5">
    <source>
        <dbReference type="Proteomes" id="UP000075455"/>
    </source>
</evidence>
<dbReference type="Proteomes" id="UP000075455">
    <property type="component" value="Unassembled WGS sequence"/>
</dbReference>
<keyword evidence="2" id="KW-0964">Secreted</keyword>